<dbReference type="InParanoid" id="A0A0D2JB42"/>
<dbReference type="FunCoup" id="A0A0D2JB42">
    <property type="interactions" value="88"/>
</dbReference>
<evidence type="ECO:0000259" key="4">
    <source>
        <dbReference type="PROSITE" id="PS01124"/>
    </source>
</evidence>
<dbReference type="Gene3D" id="1.10.10.60">
    <property type="entry name" value="Homeodomain-like"/>
    <property type="match status" value="1"/>
</dbReference>
<dbReference type="EMBL" id="AZAC01000003">
    <property type="protein sequence ID" value="KIX15344.1"/>
    <property type="molecule type" value="Genomic_DNA"/>
</dbReference>
<dbReference type="InterPro" id="IPR053142">
    <property type="entry name" value="PchR_regulatory_protein"/>
</dbReference>
<evidence type="ECO:0000313" key="5">
    <source>
        <dbReference type="EMBL" id="KIX15344.1"/>
    </source>
</evidence>
<keyword evidence="6" id="KW-1185">Reference proteome</keyword>
<keyword evidence="2" id="KW-0238">DNA-binding</keyword>
<dbReference type="InterPro" id="IPR020449">
    <property type="entry name" value="Tscrpt_reg_AraC-type_HTH"/>
</dbReference>
<dbReference type="Proteomes" id="UP000032233">
    <property type="component" value="Unassembled WGS sequence"/>
</dbReference>
<gene>
    <name evidence="5" type="ORF">X474_04300</name>
</gene>
<evidence type="ECO:0000256" key="3">
    <source>
        <dbReference type="ARBA" id="ARBA00023163"/>
    </source>
</evidence>
<dbReference type="SMART" id="SM00342">
    <property type="entry name" value="HTH_ARAC"/>
    <property type="match status" value="1"/>
</dbReference>
<protein>
    <submittedName>
        <fullName evidence="5">AraC family transcriptional regulator</fullName>
    </submittedName>
</protein>
<sequence length="173" mass="19543">MRVAAEQILNCSFEAGNRRLYFEGKALEIIACIMENFSTPSGPKPFFNTSDIERIHYARELLTRDFLNPPGLMDLARSVGMHHSKLNQGFKLLFGNTVFGHLTEMRLEEAKHYLESGDMNCAEAALSVGYSSLSHFAKAFNRQYGSNPSSYIKRISAPVRIRRFPMQGNCLKS</sequence>
<organism evidence="5 6">
    <name type="scientific">Dethiosulfatarculus sandiegensis</name>
    <dbReference type="NCBI Taxonomy" id="1429043"/>
    <lineage>
        <taxon>Bacteria</taxon>
        <taxon>Pseudomonadati</taxon>
        <taxon>Thermodesulfobacteriota</taxon>
        <taxon>Desulfarculia</taxon>
        <taxon>Desulfarculales</taxon>
        <taxon>Desulfarculaceae</taxon>
        <taxon>Dethiosulfatarculus</taxon>
    </lineage>
</organism>
<dbReference type="STRING" id="1429043.X474_04300"/>
<dbReference type="PANTHER" id="PTHR47893:SF1">
    <property type="entry name" value="REGULATORY PROTEIN PCHR"/>
    <property type="match status" value="1"/>
</dbReference>
<name>A0A0D2JB42_9BACT</name>
<dbReference type="GO" id="GO:0043565">
    <property type="term" value="F:sequence-specific DNA binding"/>
    <property type="evidence" value="ECO:0007669"/>
    <property type="project" value="InterPro"/>
</dbReference>
<keyword evidence="3" id="KW-0804">Transcription</keyword>
<proteinExistence type="predicted"/>
<dbReference type="PROSITE" id="PS01124">
    <property type="entry name" value="HTH_ARAC_FAMILY_2"/>
    <property type="match status" value="1"/>
</dbReference>
<feature type="domain" description="HTH araC/xylS-type" evidence="4">
    <location>
        <begin position="56"/>
        <end position="154"/>
    </location>
</feature>
<dbReference type="GO" id="GO:0003700">
    <property type="term" value="F:DNA-binding transcription factor activity"/>
    <property type="evidence" value="ECO:0007669"/>
    <property type="project" value="InterPro"/>
</dbReference>
<evidence type="ECO:0000256" key="1">
    <source>
        <dbReference type="ARBA" id="ARBA00023015"/>
    </source>
</evidence>
<dbReference type="SUPFAM" id="SSF46689">
    <property type="entry name" value="Homeodomain-like"/>
    <property type="match status" value="2"/>
</dbReference>
<dbReference type="Pfam" id="PF12833">
    <property type="entry name" value="HTH_18"/>
    <property type="match status" value="1"/>
</dbReference>
<dbReference type="AlphaFoldDB" id="A0A0D2JB42"/>
<dbReference type="InterPro" id="IPR018060">
    <property type="entry name" value="HTH_AraC"/>
</dbReference>
<comment type="caution">
    <text evidence="5">The sequence shown here is derived from an EMBL/GenBank/DDBJ whole genome shotgun (WGS) entry which is preliminary data.</text>
</comment>
<keyword evidence="1" id="KW-0805">Transcription regulation</keyword>
<dbReference type="PRINTS" id="PR00032">
    <property type="entry name" value="HTHARAC"/>
</dbReference>
<dbReference type="InterPro" id="IPR009057">
    <property type="entry name" value="Homeodomain-like_sf"/>
</dbReference>
<evidence type="ECO:0000313" key="6">
    <source>
        <dbReference type="Proteomes" id="UP000032233"/>
    </source>
</evidence>
<evidence type="ECO:0000256" key="2">
    <source>
        <dbReference type="ARBA" id="ARBA00023125"/>
    </source>
</evidence>
<dbReference type="PANTHER" id="PTHR47893">
    <property type="entry name" value="REGULATORY PROTEIN PCHR"/>
    <property type="match status" value="1"/>
</dbReference>
<reference evidence="5 6" key="1">
    <citation type="submission" date="2013-11" db="EMBL/GenBank/DDBJ databases">
        <title>Metagenomic analysis of a methanogenic consortium involved in long chain n-alkane degradation.</title>
        <authorList>
            <person name="Davidova I.A."/>
            <person name="Callaghan A.V."/>
            <person name="Wawrik B."/>
            <person name="Pruitt S."/>
            <person name="Marks C."/>
            <person name="Duncan K.E."/>
            <person name="Suflita J.M."/>
        </authorList>
    </citation>
    <scope>NUCLEOTIDE SEQUENCE [LARGE SCALE GENOMIC DNA]</scope>
    <source>
        <strain evidence="5 6">SPR</strain>
    </source>
</reference>
<accession>A0A0D2JB42</accession>